<feature type="transmembrane region" description="Helical" evidence="7">
    <location>
        <begin position="92"/>
        <end position="111"/>
    </location>
</feature>
<evidence type="ECO:0000256" key="2">
    <source>
        <dbReference type="ARBA" id="ARBA00006213"/>
    </source>
</evidence>
<keyword evidence="4 7" id="KW-0812">Transmembrane</keyword>
<dbReference type="InParanoid" id="A0A059ABZ1"/>
<dbReference type="InterPro" id="IPR030182">
    <property type="entry name" value="PUP_plant"/>
</dbReference>
<accession>A0A059ABZ1</accession>
<dbReference type="PANTHER" id="PTHR31376">
    <property type="entry name" value="OS09G0467300 PROTEIN-RELATED"/>
    <property type="match status" value="1"/>
</dbReference>
<evidence type="ECO:0000256" key="5">
    <source>
        <dbReference type="ARBA" id="ARBA00022989"/>
    </source>
</evidence>
<comment type="similarity">
    <text evidence="2">Belongs to the purine permeases (TC 2.A.7.14) family.</text>
</comment>
<dbReference type="EMBL" id="KK198762">
    <property type="protein sequence ID" value="KCW51602.1"/>
    <property type="molecule type" value="Genomic_DNA"/>
</dbReference>
<dbReference type="GO" id="GO:0016020">
    <property type="term" value="C:membrane"/>
    <property type="evidence" value="ECO:0007669"/>
    <property type="project" value="UniProtKB-SubCell"/>
</dbReference>
<name>A0A059ABZ1_EUCGR</name>
<dbReference type="InterPro" id="IPR037185">
    <property type="entry name" value="EmrE-like"/>
</dbReference>
<evidence type="ECO:0000256" key="4">
    <source>
        <dbReference type="ARBA" id="ARBA00022692"/>
    </source>
</evidence>
<keyword evidence="6 7" id="KW-0472">Membrane</keyword>
<feature type="transmembrane region" description="Helical" evidence="7">
    <location>
        <begin position="34"/>
        <end position="54"/>
    </location>
</feature>
<dbReference type="Gramene" id="KCW51602">
    <property type="protein sequence ID" value="KCW51602"/>
    <property type="gene ID" value="EUGRSUZ_J01094"/>
</dbReference>
<organism evidence="8">
    <name type="scientific">Eucalyptus grandis</name>
    <name type="common">Flooded gum</name>
    <dbReference type="NCBI Taxonomy" id="71139"/>
    <lineage>
        <taxon>Eukaryota</taxon>
        <taxon>Viridiplantae</taxon>
        <taxon>Streptophyta</taxon>
        <taxon>Embryophyta</taxon>
        <taxon>Tracheophyta</taxon>
        <taxon>Spermatophyta</taxon>
        <taxon>Magnoliopsida</taxon>
        <taxon>eudicotyledons</taxon>
        <taxon>Gunneridae</taxon>
        <taxon>Pentapetalae</taxon>
        <taxon>rosids</taxon>
        <taxon>malvids</taxon>
        <taxon>Myrtales</taxon>
        <taxon>Myrtaceae</taxon>
        <taxon>Myrtoideae</taxon>
        <taxon>Eucalypteae</taxon>
        <taxon>Eucalyptus</taxon>
    </lineage>
</organism>
<dbReference type="GO" id="GO:0015211">
    <property type="term" value="F:purine nucleoside transmembrane transporter activity"/>
    <property type="evidence" value="ECO:0007669"/>
    <property type="project" value="InterPro"/>
</dbReference>
<protein>
    <submittedName>
        <fullName evidence="8">Uncharacterized protein</fullName>
    </submittedName>
</protein>
<dbReference type="STRING" id="71139.A0A059ABZ1"/>
<keyword evidence="3" id="KW-0813">Transport</keyword>
<evidence type="ECO:0000256" key="1">
    <source>
        <dbReference type="ARBA" id="ARBA00004141"/>
    </source>
</evidence>
<comment type="subcellular location">
    <subcellularLocation>
        <location evidence="1">Membrane</location>
        <topology evidence="1">Multi-pass membrane protein</topology>
    </subcellularLocation>
</comment>
<proteinExistence type="inferred from homology"/>
<dbReference type="Pfam" id="PF16913">
    <property type="entry name" value="PUNUT"/>
    <property type="match status" value="1"/>
</dbReference>
<evidence type="ECO:0000256" key="7">
    <source>
        <dbReference type="SAM" id="Phobius"/>
    </source>
</evidence>
<feature type="transmembrane region" description="Helical" evidence="7">
    <location>
        <begin position="66"/>
        <end position="86"/>
    </location>
</feature>
<evidence type="ECO:0000313" key="8">
    <source>
        <dbReference type="EMBL" id="KCW51602.1"/>
    </source>
</evidence>
<gene>
    <name evidence="8" type="ORF">EUGRSUZ_J01094</name>
</gene>
<dbReference type="AlphaFoldDB" id="A0A059ABZ1"/>
<dbReference type="SUPFAM" id="SSF103481">
    <property type="entry name" value="Multidrug resistance efflux transporter EmrE"/>
    <property type="match status" value="1"/>
</dbReference>
<sequence length="118" mass="12662">MDPFLFATSAVIGVLTGLDDYLCAYSIARIPISTSALLIATQLAFTAGFAFLLVRQQFTSYSNNSIFLLTMGAGILAMHTSSNWPAGESKGAYYAGFFMKPGPVALFGFILPPVELTY</sequence>
<dbReference type="OMA" id="FQANDNS"/>
<reference evidence="8" key="1">
    <citation type="submission" date="2013-07" db="EMBL/GenBank/DDBJ databases">
        <title>The genome of Eucalyptus grandis.</title>
        <authorList>
            <person name="Schmutz J."/>
            <person name="Hayes R."/>
            <person name="Myburg A."/>
            <person name="Tuskan G."/>
            <person name="Grattapaglia D."/>
            <person name="Rokhsar D.S."/>
        </authorList>
    </citation>
    <scope>NUCLEOTIDE SEQUENCE</scope>
    <source>
        <tissue evidence="8">Leaf extractions</tissue>
    </source>
</reference>
<evidence type="ECO:0000256" key="3">
    <source>
        <dbReference type="ARBA" id="ARBA00022448"/>
    </source>
</evidence>
<dbReference type="GO" id="GO:0005345">
    <property type="term" value="F:purine nucleobase transmembrane transporter activity"/>
    <property type="evidence" value="ECO:0007669"/>
    <property type="project" value="UniProtKB-ARBA"/>
</dbReference>
<dbReference type="PANTHER" id="PTHR31376:SF1">
    <property type="entry name" value="PURINE PERMEASE 2"/>
    <property type="match status" value="1"/>
</dbReference>
<keyword evidence="5 7" id="KW-1133">Transmembrane helix</keyword>
<evidence type="ECO:0000256" key="6">
    <source>
        <dbReference type="ARBA" id="ARBA00023136"/>
    </source>
</evidence>